<name>A0A8S1LES9_9CILI</name>
<evidence type="ECO:0000256" key="1">
    <source>
        <dbReference type="SAM" id="Coils"/>
    </source>
</evidence>
<evidence type="ECO:0000313" key="2">
    <source>
        <dbReference type="EMBL" id="CAD8064522.1"/>
    </source>
</evidence>
<proteinExistence type="predicted"/>
<dbReference type="EMBL" id="CAJJDN010000019">
    <property type="protein sequence ID" value="CAD8064522.1"/>
    <property type="molecule type" value="Genomic_DNA"/>
</dbReference>
<dbReference type="AlphaFoldDB" id="A0A8S1LES9"/>
<evidence type="ECO:0000313" key="3">
    <source>
        <dbReference type="Proteomes" id="UP000692954"/>
    </source>
</evidence>
<organism evidence="2 3">
    <name type="scientific">Paramecium sonneborni</name>
    <dbReference type="NCBI Taxonomy" id="65129"/>
    <lineage>
        <taxon>Eukaryota</taxon>
        <taxon>Sar</taxon>
        <taxon>Alveolata</taxon>
        <taxon>Ciliophora</taxon>
        <taxon>Intramacronucleata</taxon>
        <taxon>Oligohymenophorea</taxon>
        <taxon>Peniculida</taxon>
        <taxon>Parameciidae</taxon>
        <taxon>Paramecium</taxon>
    </lineage>
</organism>
<keyword evidence="3" id="KW-1185">Reference proteome</keyword>
<comment type="caution">
    <text evidence="2">The sequence shown here is derived from an EMBL/GenBank/DDBJ whole genome shotgun (WGS) entry which is preliminary data.</text>
</comment>
<protein>
    <submittedName>
        <fullName evidence="2">Uncharacterized protein</fullName>
    </submittedName>
</protein>
<feature type="coiled-coil region" evidence="1">
    <location>
        <begin position="148"/>
        <end position="189"/>
    </location>
</feature>
<accession>A0A8S1LES9</accession>
<sequence>MQKSNSYHIKTPRKFRQANTLSQELLQKLTQSKLENKQQNGYYEKHEKINGAKKVKQISRSIGGGSQSHREIVQQSLNIFNLKREVQPQDLSLRKSNEEINSTQKKSNHVSHISQIWTKRNRTDNNSLTPRKVGVNDFILNASAFLKEKQLENQLDKLSYQIIKLQNKSEQLEIQNKMLFTNIQQYQQDSNKMKDRNCLIQKLDKMIVMQQRQEENLNYFKQLFKDNSDQFMKKQNQNSLPKLRPTGLSEYLGFKI</sequence>
<dbReference type="OrthoDB" id="296120at2759"/>
<reference evidence="2" key="1">
    <citation type="submission" date="2021-01" db="EMBL/GenBank/DDBJ databases">
        <authorList>
            <consortium name="Genoscope - CEA"/>
            <person name="William W."/>
        </authorList>
    </citation>
    <scope>NUCLEOTIDE SEQUENCE</scope>
</reference>
<dbReference type="Proteomes" id="UP000692954">
    <property type="component" value="Unassembled WGS sequence"/>
</dbReference>
<gene>
    <name evidence="2" type="ORF">PSON_ATCC_30995.1.T0190158</name>
</gene>
<keyword evidence="1" id="KW-0175">Coiled coil</keyword>